<dbReference type="Proteomes" id="UP000503840">
    <property type="component" value="Unassembled WGS sequence"/>
</dbReference>
<evidence type="ECO:0000313" key="2">
    <source>
        <dbReference type="EMBL" id="GFM32035.1"/>
    </source>
</evidence>
<dbReference type="EMBL" id="BLVO01000004">
    <property type="protein sequence ID" value="GFM32035.1"/>
    <property type="molecule type" value="Genomic_DNA"/>
</dbReference>
<dbReference type="InterPro" id="IPR001638">
    <property type="entry name" value="Solute-binding_3/MltF_N"/>
</dbReference>
<dbReference type="AlphaFoldDB" id="A0A7J0BFT1"/>
<proteinExistence type="predicted"/>
<keyword evidence="3" id="KW-1185">Reference proteome</keyword>
<reference evidence="2 3" key="1">
    <citation type="submission" date="2020-05" db="EMBL/GenBank/DDBJ databases">
        <title>Draft genome sequence of Desulfovibrio sp. strain HN2T.</title>
        <authorList>
            <person name="Ueno A."/>
            <person name="Tamazawa S."/>
            <person name="Tamamura S."/>
            <person name="Murakami T."/>
            <person name="Kiyama T."/>
            <person name="Inomata H."/>
            <person name="Amano Y."/>
            <person name="Miyakawa K."/>
            <person name="Tamaki H."/>
            <person name="Naganuma T."/>
            <person name="Kaneko K."/>
        </authorList>
    </citation>
    <scope>NUCLEOTIDE SEQUENCE [LARGE SCALE GENOMIC DNA]</scope>
    <source>
        <strain evidence="2 3">HN2</strain>
    </source>
</reference>
<dbReference type="Gene3D" id="3.40.190.10">
    <property type="entry name" value="Periplasmic binding protein-like II"/>
    <property type="match status" value="2"/>
</dbReference>
<name>A0A7J0BFT1_9BACT</name>
<evidence type="ECO:0000259" key="1">
    <source>
        <dbReference type="Pfam" id="PF00497"/>
    </source>
</evidence>
<dbReference type="Pfam" id="PF00497">
    <property type="entry name" value="SBP_bac_3"/>
    <property type="match status" value="1"/>
</dbReference>
<protein>
    <recommendedName>
        <fullName evidence="1">Solute-binding protein family 3/N-terminal domain-containing protein</fullName>
    </recommendedName>
</protein>
<sequence length="238" mass="26913">MYAGDLPPFHYAGEDSKQVEGVSIDILKIIMRTSGIKFHPELVRMAPWARAIKETELRPDHMLLGVAKTEERAPLFKWIGPLCTVRMGLVAKKSRHIRIHSADDIPKYSIGVINNSAPASLLHESVGIPMDRLALLTENLQQFRMLEAERVDLITHVDTVAPYFMRRLGYNPDDYEMVFVMKELPLYIVVNRFTDDAVVEALQHALDDMKQNPPRGVSQYDAIMRVHLGGQALEVTAP</sequence>
<accession>A0A7J0BFT1</accession>
<dbReference type="SUPFAM" id="SSF53850">
    <property type="entry name" value="Periplasmic binding protein-like II"/>
    <property type="match status" value="1"/>
</dbReference>
<organism evidence="2 3">
    <name type="scientific">Desulfovibrio subterraneus</name>
    <dbReference type="NCBI Taxonomy" id="2718620"/>
    <lineage>
        <taxon>Bacteria</taxon>
        <taxon>Pseudomonadati</taxon>
        <taxon>Thermodesulfobacteriota</taxon>
        <taxon>Desulfovibrionia</taxon>
        <taxon>Desulfovibrionales</taxon>
        <taxon>Desulfovibrionaceae</taxon>
        <taxon>Desulfovibrio</taxon>
    </lineage>
</organism>
<gene>
    <name evidence="2" type="ORF">DSM101010T_04000</name>
</gene>
<feature type="domain" description="Solute-binding protein family 3/N-terminal" evidence="1">
    <location>
        <begin position="3"/>
        <end position="212"/>
    </location>
</feature>
<comment type="caution">
    <text evidence="2">The sequence shown here is derived from an EMBL/GenBank/DDBJ whole genome shotgun (WGS) entry which is preliminary data.</text>
</comment>
<evidence type="ECO:0000313" key="3">
    <source>
        <dbReference type="Proteomes" id="UP000503840"/>
    </source>
</evidence>
<dbReference type="PANTHER" id="PTHR38834">
    <property type="entry name" value="PERIPLASMIC SUBSTRATE BINDING PROTEIN FAMILY 3"/>
    <property type="match status" value="1"/>
</dbReference>
<dbReference type="PANTHER" id="PTHR38834:SF3">
    <property type="entry name" value="SOLUTE-BINDING PROTEIN FAMILY 3_N-TERMINAL DOMAIN-CONTAINING PROTEIN"/>
    <property type="match status" value="1"/>
</dbReference>